<dbReference type="RefSeq" id="WP_085471447.1">
    <property type="nucleotide sequence ID" value="NZ_FXAU01000001.1"/>
</dbReference>
<dbReference type="InterPro" id="IPR044742">
    <property type="entry name" value="DEAD/DEAH_RhlB"/>
</dbReference>
<evidence type="ECO:0000313" key="12">
    <source>
        <dbReference type="EMBL" id="SMG11136.1"/>
    </source>
</evidence>
<evidence type="ECO:0000313" key="13">
    <source>
        <dbReference type="Proteomes" id="UP000192980"/>
    </source>
</evidence>
<evidence type="ECO:0000256" key="7">
    <source>
        <dbReference type="RuleBase" id="RU000492"/>
    </source>
</evidence>
<reference evidence="12 13" key="1">
    <citation type="submission" date="2017-04" db="EMBL/GenBank/DDBJ databases">
        <authorList>
            <person name="Afonso C.L."/>
            <person name="Miller P.J."/>
            <person name="Scott M.A."/>
            <person name="Spackman E."/>
            <person name="Goraichik I."/>
            <person name="Dimitrov K.M."/>
            <person name="Suarez D.L."/>
            <person name="Swayne D.E."/>
        </authorList>
    </citation>
    <scope>NUCLEOTIDE SEQUENCE [LARGE SCALE GENOMIC DNA]</scope>
    <source>
        <strain evidence="12 13">DSM 22418</strain>
    </source>
</reference>
<dbReference type="InterPro" id="IPR014014">
    <property type="entry name" value="RNA_helicase_DEAD_Q_motif"/>
</dbReference>
<dbReference type="GO" id="GO:0003676">
    <property type="term" value="F:nucleic acid binding"/>
    <property type="evidence" value="ECO:0007669"/>
    <property type="project" value="InterPro"/>
</dbReference>
<feature type="domain" description="Helicase ATP-binding" evidence="9">
    <location>
        <begin position="32"/>
        <end position="206"/>
    </location>
</feature>
<dbReference type="CDD" id="cd00268">
    <property type="entry name" value="DEADc"/>
    <property type="match status" value="1"/>
</dbReference>
<dbReference type="Proteomes" id="UP000192980">
    <property type="component" value="Unassembled WGS sequence"/>
</dbReference>
<dbReference type="Pfam" id="PF00271">
    <property type="entry name" value="Helicase_C"/>
    <property type="match status" value="1"/>
</dbReference>
<evidence type="ECO:0000259" key="11">
    <source>
        <dbReference type="PROSITE" id="PS51195"/>
    </source>
</evidence>
<dbReference type="InterPro" id="IPR014001">
    <property type="entry name" value="Helicase_ATP-bd"/>
</dbReference>
<sequence>MKFNEFGFIPTLEEGLDSMGFVEATPIQEQAIPVVLEKKDLIACAQTGTGKTASYLLPILNMIGENPKEHIYALILAPTRELALQIDQQIMGLSYFTGATSIAVYGGGDGMGYEQQRRALQEGANIVVATPGRLLAHMSGGKVDFSKLKCLVLDEADRMLDMGFHEDIMRIITALPQERQGLLFSATMPPKIRTLAKKILVDPSEVNIAISKPSAGIDQQAYLVYDEQKAALLKHILSNDTYSSIIIFSSKKDMVKKLAAELQRKKVSVEGFHSDLDQAQREAIMARFRAKQLRILIGTDVISRGIDIEGISLVVNYDVPPDPEDYVHRIGRTARAATTGTAITFINDKDQHRFARIEQLIESEVPKMPLPEGFEAGPVYDPKKSGKKKRNSFKKKKPNRKPTGEHGGAHGVAATAAPVVASVVTGEAQANGGEVAKSTKPKRRFNRPKRPKNSEGTE</sequence>
<keyword evidence="4 7" id="KW-0067">ATP-binding</keyword>
<name>A0A1X7IAI1_9SPHI</name>
<dbReference type="GO" id="GO:0016787">
    <property type="term" value="F:hydrolase activity"/>
    <property type="evidence" value="ECO:0007669"/>
    <property type="project" value="UniProtKB-KW"/>
</dbReference>
<feature type="compositionally biased region" description="Basic residues" evidence="8">
    <location>
        <begin position="439"/>
        <end position="451"/>
    </location>
</feature>
<evidence type="ECO:0000256" key="4">
    <source>
        <dbReference type="ARBA" id="ARBA00022840"/>
    </source>
</evidence>
<dbReference type="PROSITE" id="PS00039">
    <property type="entry name" value="DEAD_ATP_HELICASE"/>
    <property type="match status" value="1"/>
</dbReference>
<dbReference type="EMBL" id="FXAU01000001">
    <property type="protein sequence ID" value="SMG11136.1"/>
    <property type="molecule type" value="Genomic_DNA"/>
</dbReference>
<keyword evidence="3 7" id="KW-0347">Helicase</keyword>
<dbReference type="PANTHER" id="PTHR47959:SF13">
    <property type="entry name" value="ATP-DEPENDENT RNA HELICASE RHLE"/>
    <property type="match status" value="1"/>
</dbReference>
<feature type="domain" description="DEAD-box RNA helicase Q" evidence="11">
    <location>
        <begin position="1"/>
        <end position="29"/>
    </location>
</feature>
<proteinExistence type="inferred from homology"/>
<comment type="similarity">
    <text evidence="5 7">Belongs to the DEAD box helicase family.</text>
</comment>
<dbReference type="PROSITE" id="PS51192">
    <property type="entry name" value="HELICASE_ATP_BIND_1"/>
    <property type="match status" value="1"/>
</dbReference>
<dbReference type="GO" id="GO:0005524">
    <property type="term" value="F:ATP binding"/>
    <property type="evidence" value="ECO:0007669"/>
    <property type="project" value="UniProtKB-KW"/>
</dbReference>
<organism evidence="12 13">
    <name type="scientific">Sphingobacterium psychroaquaticum</name>
    <dbReference type="NCBI Taxonomy" id="561061"/>
    <lineage>
        <taxon>Bacteria</taxon>
        <taxon>Pseudomonadati</taxon>
        <taxon>Bacteroidota</taxon>
        <taxon>Sphingobacteriia</taxon>
        <taxon>Sphingobacteriales</taxon>
        <taxon>Sphingobacteriaceae</taxon>
        <taxon>Sphingobacterium</taxon>
    </lineage>
</organism>
<dbReference type="Pfam" id="PF00270">
    <property type="entry name" value="DEAD"/>
    <property type="match status" value="1"/>
</dbReference>
<dbReference type="InterPro" id="IPR001650">
    <property type="entry name" value="Helicase_C-like"/>
</dbReference>
<dbReference type="PANTHER" id="PTHR47959">
    <property type="entry name" value="ATP-DEPENDENT RNA HELICASE RHLE-RELATED"/>
    <property type="match status" value="1"/>
</dbReference>
<protein>
    <submittedName>
        <fullName evidence="12">Superfamily II DNA and RNA helicase</fullName>
    </submittedName>
</protein>
<dbReference type="InterPro" id="IPR011545">
    <property type="entry name" value="DEAD/DEAH_box_helicase_dom"/>
</dbReference>
<evidence type="ECO:0000256" key="2">
    <source>
        <dbReference type="ARBA" id="ARBA00022801"/>
    </source>
</evidence>
<dbReference type="SUPFAM" id="SSF52540">
    <property type="entry name" value="P-loop containing nucleoside triphosphate hydrolases"/>
    <property type="match status" value="1"/>
</dbReference>
<dbReference type="Gene3D" id="3.40.50.300">
    <property type="entry name" value="P-loop containing nucleotide triphosphate hydrolases"/>
    <property type="match status" value="2"/>
</dbReference>
<evidence type="ECO:0000259" key="10">
    <source>
        <dbReference type="PROSITE" id="PS51194"/>
    </source>
</evidence>
<feature type="region of interest" description="Disordered" evidence="8">
    <location>
        <begin position="368"/>
        <end position="458"/>
    </location>
</feature>
<feature type="short sequence motif" description="Q motif" evidence="6">
    <location>
        <begin position="1"/>
        <end position="29"/>
    </location>
</feature>
<feature type="domain" description="Helicase C-terminal" evidence="10">
    <location>
        <begin position="232"/>
        <end position="376"/>
    </location>
</feature>
<evidence type="ECO:0000259" key="9">
    <source>
        <dbReference type="PROSITE" id="PS51192"/>
    </source>
</evidence>
<dbReference type="CDD" id="cd18787">
    <property type="entry name" value="SF2_C_DEAD"/>
    <property type="match status" value="1"/>
</dbReference>
<dbReference type="InterPro" id="IPR027417">
    <property type="entry name" value="P-loop_NTPase"/>
</dbReference>
<gene>
    <name evidence="12" type="ORF">SAMN05660862_0580</name>
</gene>
<dbReference type="SMART" id="SM00490">
    <property type="entry name" value="HELICc"/>
    <property type="match status" value="1"/>
</dbReference>
<keyword evidence="1 7" id="KW-0547">Nucleotide-binding</keyword>
<evidence type="ECO:0000256" key="3">
    <source>
        <dbReference type="ARBA" id="ARBA00022806"/>
    </source>
</evidence>
<dbReference type="InterPro" id="IPR000629">
    <property type="entry name" value="RNA-helicase_DEAD-box_CS"/>
</dbReference>
<feature type="compositionally biased region" description="Basic residues" evidence="8">
    <location>
        <begin position="385"/>
        <end position="400"/>
    </location>
</feature>
<evidence type="ECO:0000256" key="5">
    <source>
        <dbReference type="ARBA" id="ARBA00038437"/>
    </source>
</evidence>
<evidence type="ECO:0000256" key="8">
    <source>
        <dbReference type="SAM" id="MobiDB-lite"/>
    </source>
</evidence>
<keyword evidence="2 7" id="KW-0378">Hydrolase</keyword>
<evidence type="ECO:0000256" key="1">
    <source>
        <dbReference type="ARBA" id="ARBA00022741"/>
    </source>
</evidence>
<dbReference type="InterPro" id="IPR050079">
    <property type="entry name" value="DEAD_box_RNA_helicase"/>
</dbReference>
<feature type="compositionally biased region" description="Low complexity" evidence="8">
    <location>
        <begin position="411"/>
        <end position="426"/>
    </location>
</feature>
<evidence type="ECO:0000256" key="6">
    <source>
        <dbReference type="PROSITE-ProRule" id="PRU00552"/>
    </source>
</evidence>
<dbReference type="PROSITE" id="PS51195">
    <property type="entry name" value="Q_MOTIF"/>
    <property type="match status" value="1"/>
</dbReference>
<dbReference type="PROSITE" id="PS51194">
    <property type="entry name" value="HELICASE_CTER"/>
    <property type="match status" value="1"/>
</dbReference>
<keyword evidence="13" id="KW-1185">Reference proteome</keyword>
<dbReference type="OrthoDB" id="9762011at2"/>
<dbReference type="STRING" id="561061.SAMN05660862_0580"/>
<dbReference type="GO" id="GO:0003724">
    <property type="term" value="F:RNA helicase activity"/>
    <property type="evidence" value="ECO:0007669"/>
    <property type="project" value="InterPro"/>
</dbReference>
<accession>A0A1X7IAI1</accession>
<dbReference type="SMART" id="SM00487">
    <property type="entry name" value="DEXDc"/>
    <property type="match status" value="1"/>
</dbReference>
<dbReference type="AlphaFoldDB" id="A0A1X7IAI1"/>
<dbReference type="GO" id="GO:0005829">
    <property type="term" value="C:cytosol"/>
    <property type="evidence" value="ECO:0007669"/>
    <property type="project" value="TreeGrafter"/>
</dbReference>